<sequence length="92" mass="10577">MKKLKFLKKNLIKKGIIFVDSDVNNTNIMKHVTCLYDFKVTIAVANFAFSTPLLLNRCIFFKFLSKCRNSRILIKVSNVDLEKGLPLDNPKV</sequence>
<evidence type="ECO:0000313" key="1">
    <source>
        <dbReference type="EMBL" id="EPY51527.1"/>
    </source>
</evidence>
<name>S9X345_SCHCR</name>
<dbReference type="EMBL" id="KE546991">
    <property type="protein sequence ID" value="EPY51527.1"/>
    <property type="molecule type" value="Genomic_DNA"/>
</dbReference>
<organism evidence="1 2">
    <name type="scientific">Schizosaccharomyces cryophilus (strain OY26 / ATCC MYA-4695 / CBS 11777 / NBRC 106824 / NRRL Y48691)</name>
    <name type="common">Fission yeast</name>
    <dbReference type="NCBI Taxonomy" id="653667"/>
    <lineage>
        <taxon>Eukaryota</taxon>
        <taxon>Fungi</taxon>
        <taxon>Dikarya</taxon>
        <taxon>Ascomycota</taxon>
        <taxon>Taphrinomycotina</taxon>
        <taxon>Schizosaccharomycetes</taxon>
        <taxon>Schizosaccharomycetales</taxon>
        <taxon>Schizosaccharomycetaceae</taxon>
        <taxon>Schizosaccharomyces</taxon>
    </lineage>
</organism>
<evidence type="ECO:0000313" key="2">
    <source>
        <dbReference type="Proteomes" id="UP000015464"/>
    </source>
</evidence>
<reference evidence="1 2" key="1">
    <citation type="journal article" date="2011" name="Science">
        <title>Comparative functional genomics of the fission yeasts.</title>
        <authorList>
            <person name="Rhind N."/>
            <person name="Chen Z."/>
            <person name="Yassour M."/>
            <person name="Thompson D.A."/>
            <person name="Haas B.J."/>
            <person name="Habib N."/>
            <person name="Wapinski I."/>
            <person name="Roy S."/>
            <person name="Lin M.F."/>
            <person name="Heiman D.I."/>
            <person name="Young S.K."/>
            <person name="Furuya K."/>
            <person name="Guo Y."/>
            <person name="Pidoux A."/>
            <person name="Chen H.M."/>
            <person name="Robbertse B."/>
            <person name="Goldberg J.M."/>
            <person name="Aoki K."/>
            <person name="Bayne E.H."/>
            <person name="Berlin A.M."/>
            <person name="Desjardins C.A."/>
            <person name="Dobbs E."/>
            <person name="Dukaj L."/>
            <person name="Fan L."/>
            <person name="FitzGerald M.G."/>
            <person name="French C."/>
            <person name="Gujja S."/>
            <person name="Hansen K."/>
            <person name="Keifenheim D."/>
            <person name="Levin J.Z."/>
            <person name="Mosher R.A."/>
            <person name="Mueller C.A."/>
            <person name="Pfiffner J."/>
            <person name="Priest M."/>
            <person name="Russ C."/>
            <person name="Smialowska A."/>
            <person name="Swoboda P."/>
            <person name="Sykes S.M."/>
            <person name="Vaughn M."/>
            <person name="Vengrova S."/>
            <person name="Yoder R."/>
            <person name="Zeng Q."/>
            <person name="Allshire R."/>
            <person name="Baulcombe D."/>
            <person name="Birren B.W."/>
            <person name="Brown W."/>
            <person name="Ekwall K."/>
            <person name="Kellis M."/>
            <person name="Leatherwood J."/>
            <person name="Levin H."/>
            <person name="Margalit H."/>
            <person name="Martienssen R."/>
            <person name="Nieduszynski C.A."/>
            <person name="Spatafora J.W."/>
            <person name="Friedman N."/>
            <person name="Dalgaard J.Z."/>
            <person name="Baumann P."/>
            <person name="Niki H."/>
            <person name="Regev A."/>
            <person name="Nusbaum C."/>
        </authorList>
    </citation>
    <scope>NUCLEOTIDE SEQUENCE [LARGE SCALE GENOMIC DNA]</scope>
    <source>
        <strain evidence="2">OY26 / ATCC MYA-4695 / CBS 11777 / NBRC 106824 / NRRL Y48691</strain>
    </source>
</reference>
<dbReference type="HOGENOM" id="CLU_2414536_0_0_1"/>
<accession>S9X345</accession>
<proteinExistence type="predicted"/>
<gene>
    <name evidence="1" type="ORF">SPOG_02698</name>
</gene>
<dbReference type="AlphaFoldDB" id="S9X345"/>
<keyword evidence="2" id="KW-1185">Reference proteome</keyword>
<dbReference type="Proteomes" id="UP000015464">
    <property type="component" value="Unassembled WGS sequence"/>
</dbReference>
<dbReference type="GeneID" id="25037020"/>
<dbReference type="RefSeq" id="XP_013024093.1">
    <property type="nucleotide sequence ID" value="XM_013168639.1"/>
</dbReference>
<protein>
    <submittedName>
        <fullName evidence="1">Uncharacterized protein</fullName>
    </submittedName>
</protein>